<comment type="caution">
    <text evidence="1">The sequence shown here is derived from an EMBL/GenBank/DDBJ whole genome shotgun (WGS) entry which is preliminary data.</text>
</comment>
<reference evidence="1" key="1">
    <citation type="submission" date="2021-03" db="EMBL/GenBank/DDBJ databases">
        <authorList>
            <consortium name="DOE Joint Genome Institute"/>
            <person name="Ahrendt S."/>
            <person name="Looney B.P."/>
            <person name="Miyauchi S."/>
            <person name="Morin E."/>
            <person name="Drula E."/>
            <person name="Courty P.E."/>
            <person name="Chicoki N."/>
            <person name="Fauchery L."/>
            <person name="Kohler A."/>
            <person name="Kuo A."/>
            <person name="Labutti K."/>
            <person name="Pangilinan J."/>
            <person name="Lipzen A."/>
            <person name="Riley R."/>
            <person name="Andreopoulos W."/>
            <person name="He G."/>
            <person name="Johnson J."/>
            <person name="Barry K.W."/>
            <person name="Grigoriev I.V."/>
            <person name="Nagy L."/>
            <person name="Hibbett D."/>
            <person name="Henrissat B."/>
            <person name="Matheny P.B."/>
            <person name="Labbe J."/>
            <person name="Martin F."/>
        </authorList>
    </citation>
    <scope>NUCLEOTIDE SEQUENCE</scope>
    <source>
        <strain evidence="1">HHB10654</strain>
    </source>
</reference>
<keyword evidence="2" id="KW-1185">Reference proteome</keyword>
<name>A0ACB8SKS0_9AGAM</name>
<organism evidence="1 2">
    <name type="scientific">Artomyces pyxidatus</name>
    <dbReference type="NCBI Taxonomy" id="48021"/>
    <lineage>
        <taxon>Eukaryota</taxon>
        <taxon>Fungi</taxon>
        <taxon>Dikarya</taxon>
        <taxon>Basidiomycota</taxon>
        <taxon>Agaricomycotina</taxon>
        <taxon>Agaricomycetes</taxon>
        <taxon>Russulales</taxon>
        <taxon>Auriscalpiaceae</taxon>
        <taxon>Artomyces</taxon>
    </lineage>
</organism>
<dbReference type="EMBL" id="MU277253">
    <property type="protein sequence ID" value="KAI0057035.1"/>
    <property type="molecule type" value="Genomic_DNA"/>
</dbReference>
<protein>
    <submittedName>
        <fullName evidence="1">MFS general substrate transporter</fullName>
    </submittedName>
</protein>
<proteinExistence type="predicted"/>
<reference evidence="1" key="2">
    <citation type="journal article" date="2022" name="New Phytol.">
        <title>Evolutionary transition to the ectomycorrhizal habit in the genomes of a hyperdiverse lineage of mushroom-forming fungi.</title>
        <authorList>
            <person name="Looney B."/>
            <person name="Miyauchi S."/>
            <person name="Morin E."/>
            <person name="Drula E."/>
            <person name="Courty P.E."/>
            <person name="Kohler A."/>
            <person name="Kuo A."/>
            <person name="LaButti K."/>
            <person name="Pangilinan J."/>
            <person name="Lipzen A."/>
            <person name="Riley R."/>
            <person name="Andreopoulos W."/>
            <person name="He G."/>
            <person name="Johnson J."/>
            <person name="Nolan M."/>
            <person name="Tritt A."/>
            <person name="Barry K.W."/>
            <person name="Grigoriev I.V."/>
            <person name="Nagy L.G."/>
            <person name="Hibbett D."/>
            <person name="Henrissat B."/>
            <person name="Matheny P.B."/>
            <person name="Labbe J."/>
            <person name="Martin F.M."/>
        </authorList>
    </citation>
    <scope>NUCLEOTIDE SEQUENCE</scope>
    <source>
        <strain evidence="1">HHB10654</strain>
    </source>
</reference>
<sequence length="439" mass="46774">MSCTAAEEPIDEKTDSSSVCKDLDVEESPVSSVDDVPSRIMDGGVRACCTLVGGMLTAFCTFGYTYAFGVFQDYYTISHAASSSRISWVGSTQLCLLVAMGLPAGRLLDMGYFRQTVFAGSCIYVFSLFMVSLAHPDKYYQIFLSQGVGMGIGAGLLYVPAMAVQAHHWRTKRALAMGVVITGSSVGGIVFPIMLNKLFFSSVGFAWGVRASAFLVFGFLVAANLLMTPGVAVVASKAPKPNIKSLFLDIPYLLTILGGSSSFLGVFFPYFYLQLFAVVKGVDTNIAFYTLAIMNAASIPGRVVPNVFASRFGAYNLGITAGTICGVLILALFGVASVAGTIIFAILYGFFSGAYLSILSPILASLARHEGEIGVRLGMAFFFSSLGALVGQPIDGSLLGNTFPWYKAIIFSAVTTFSGMIFTVIGRQLLVRRKGTQVL</sequence>
<dbReference type="Proteomes" id="UP000814140">
    <property type="component" value="Unassembled WGS sequence"/>
</dbReference>
<gene>
    <name evidence="1" type="ORF">BV25DRAFT_1464128</name>
</gene>
<evidence type="ECO:0000313" key="1">
    <source>
        <dbReference type="EMBL" id="KAI0057035.1"/>
    </source>
</evidence>
<evidence type="ECO:0000313" key="2">
    <source>
        <dbReference type="Proteomes" id="UP000814140"/>
    </source>
</evidence>
<accession>A0ACB8SKS0</accession>